<dbReference type="GO" id="GO:0016879">
    <property type="term" value="F:ligase activity, forming carbon-nitrogen bonds"/>
    <property type="evidence" value="ECO:0007669"/>
    <property type="project" value="UniProtKB-UniRule"/>
</dbReference>
<keyword evidence="4 11" id="KW-0547">Nucleotide-binding</keyword>
<dbReference type="SUPFAM" id="SSF52402">
    <property type="entry name" value="Adenine nucleotide alpha hydrolases-like"/>
    <property type="match status" value="1"/>
</dbReference>
<feature type="binding site" evidence="11">
    <location>
        <begin position="8"/>
        <end position="18"/>
    </location>
    <ligand>
        <name>ATP</name>
        <dbReference type="ChEBI" id="CHEBI:30616"/>
    </ligand>
</feature>
<dbReference type="HAMAP" id="MF_01633">
    <property type="entry name" value="QueC"/>
    <property type="match status" value="1"/>
</dbReference>
<dbReference type="EC" id="6.3.4.20" evidence="9 11"/>
<evidence type="ECO:0000256" key="3">
    <source>
        <dbReference type="ARBA" id="ARBA00022723"/>
    </source>
</evidence>
<keyword evidence="13" id="KW-1185">Reference proteome</keyword>
<dbReference type="NCBIfam" id="TIGR00364">
    <property type="entry name" value="7-cyano-7-deazaguanine synthase QueC"/>
    <property type="match status" value="1"/>
</dbReference>
<evidence type="ECO:0000256" key="11">
    <source>
        <dbReference type="HAMAP-Rule" id="MF_01633"/>
    </source>
</evidence>
<dbReference type="PANTHER" id="PTHR42914">
    <property type="entry name" value="7-CYANO-7-DEAZAGUANINE SYNTHASE"/>
    <property type="match status" value="1"/>
</dbReference>
<evidence type="ECO:0000256" key="2">
    <source>
        <dbReference type="ARBA" id="ARBA00022598"/>
    </source>
</evidence>
<dbReference type="AlphaFoldDB" id="A0A975F9Z6"/>
<dbReference type="InterPro" id="IPR014729">
    <property type="entry name" value="Rossmann-like_a/b/a_fold"/>
</dbReference>
<dbReference type="Pfam" id="PF06508">
    <property type="entry name" value="QueC"/>
    <property type="match status" value="1"/>
</dbReference>
<evidence type="ECO:0000313" key="13">
    <source>
        <dbReference type="Proteomes" id="UP000672009"/>
    </source>
</evidence>
<evidence type="ECO:0000313" key="12">
    <source>
        <dbReference type="EMBL" id="QTR53753.1"/>
    </source>
</evidence>
<protein>
    <recommendedName>
        <fullName evidence="9 11">7-cyano-7-deazaguanine synthase</fullName>
        <ecNumber evidence="9 11">6.3.4.20</ecNumber>
    </recommendedName>
    <alternativeName>
        <fullName evidence="11">7-cyano-7-carbaguanine synthase</fullName>
    </alternativeName>
    <alternativeName>
        <fullName evidence="11">PreQ(0) synthase</fullName>
    </alternativeName>
    <alternativeName>
        <fullName evidence="11">Queuosine biosynthesis protein QueC</fullName>
    </alternativeName>
</protein>
<comment type="function">
    <text evidence="11">Catalyzes the ATP-dependent conversion of 7-carboxy-7-deazaguanine (CDG) to 7-cyano-7-deazaguanine (preQ(0)).</text>
</comment>
<gene>
    <name evidence="11 12" type="primary">queC</name>
    <name evidence="12" type="ORF">J9260_01285</name>
</gene>
<feature type="binding site" evidence="11">
    <location>
        <position position="197"/>
    </location>
    <ligand>
        <name>Zn(2+)</name>
        <dbReference type="ChEBI" id="CHEBI:29105"/>
    </ligand>
</feature>
<feature type="binding site" evidence="11">
    <location>
        <position position="187"/>
    </location>
    <ligand>
        <name>Zn(2+)</name>
        <dbReference type="ChEBI" id="CHEBI:29105"/>
    </ligand>
</feature>
<name>A0A975F9Z6_9GAMM</name>
<evidence type="ECO:0000256" key="9">
    <source>
        <dbReference type="ARBA" id="ARBA00039149"/>
    </source>
</evidence>
<keyword evidence="6 11" id="KW-0862">Zinc</keyword>
<evidence type="ECO:0000256" key="7">
    <source>
        <dbReference type="ARBA" id="ARBA00022840"/>
    </source>
</evidence>
<keyword evidence="5 11" id="KW-0671">Queuosine biosynthesis</keyword>
<dbReference type="EMBL" id="CP072793">
    <property type="protein sequence ID" value="QTR53753.1"/>
    <property type="molecule type" value="Genomic_DNA"/>
</dbReference>
<keyword evidence="3 11" id="KW-0479">Metal-binding</keyword>
<accession>A0A975F9Z6</accession>
<dbReference type="CDD" id="cd01995">
    <property type="entry name" value="QueC-like"/>
    <property type="match status" value="1"/>
</dbReference>
<comment type="pathway">
    <text evidence="1 11">Purine metabolism; 7-cyano-7-deazaguanine biosynthesis.</text>
</comment>
<feature type="binding site" evidence="11">
    <location>
        <position position="203"/>
    </location>
    <ligand>
        <name>Zn(2+)</name>
        <dbReference type="ChEBI" id="CHEBI:29105"/>
    </ligand>
</feature>
<evidence type="ECO:0000256" key="8">
    <source>
        <dbReference type="ARBA" id="ARBA00037993"/>
    </source>
</evidence>
<evidence type="ECO:0000256" key="6">
    <source>
        <dbReference type="ARBA" id="ARBA00022833"/>
    </source>
</evidence>
<keyword evidence="7 11" id="KW-0067">ATP-binding</keyword>
<feature type="binding site" evidence="11">
    <location>
        <position position="200"/>
    </location>
    <ligand>
        <name>Zn(2+)</name>
        <dbReference type="ChEBI" id="CHEBI:29105"/>
    </ligand>
</feature>
<dbReference type="PANTHER" id="PTHR42914:SF1">
    <property type="entry name" value="7-CYANO-7-DEAZAGUANINE SYNTHASE"/>
    <property type="match status" value="1"/>
</dbReference>
<dbReference type="KEGG" id="tun:J9260_01285"/>
<evidence type="ECO:0000256" key="1">
    <source>
        <dbReference type="ARBA" id="ARBA00005061"/>
    </source>
</evidence>
<dbReference type="Proteomes" id="UP000672009">
    <property type="component" value="Chromosome"/>
</dbReference>
<dbReference type="GO" id="GO:0008270">
    <property type="term" value="F:zinc ion binding"/>
    <property type="evidence" value="ECO:0007669"/>
    <property type="project" value="UniProtKB-UniRule"/>
</dbReference>
<dbReference type="FunFam" id="3.40.50.620:FF:000131">
    <property type="entry name" value="7-cyano-7-deazaguanine synthase"/>
    <property type="match status" value="1"/>
</dbReference>
<comment type="cofactor">
    <cofactor evidence="11">
        <name>Zn(2+)</name>
        <dbReference type="ChEBI" id="CHEBI:29105"/>
    </cofactor>
    <text evidence="11">Binds 1 zinc ion per subunit.</text>
</comment>
<dbReference type="GO" id="GO:0005524">
    <property type="term" value="F:ATP binding"/>
    <property type="evidence" value="ECO:0007669"/>
    <property type="project" value="UniProtKB-UniRule"/>
</dbReference>
<dbReference type="Gene3D" id="3.40.50.620">
    <property type="entry name" value="HUPs"/>
    <property type="match status" value="1"/>
</dbReference>
<reference evidence="12" key="1">
    <citation type="submission" date="2021-04" db="EMBL/GenBank/DDBJ databases">
        <title>Genomics, taxonomy and metabolism of representatives of sulfur bacteria of the genus Thiothrix: Thiothrix fructosivorans QT, Thiothrix unzii A1T and three new species, Thiothrix subterranea sp. nov., Thiothrix litoralis sp. nov. and 'Candidatus Thiothrix anitrata' sp. nov.</title>
        <authorList>
            <person name="Ravin N.V."/>
            <person name="Smolyakov D."/>
            <person name="Rudenko T.S."/>
            <person name="Mardanov A.V."/>
            <person name="Beletsky A.V."/>
            <person name="Markov N.D."/>
            <person name="Fomenkov A.I."/>
            <person name="Roberts R.J."/>
            <person name="Karnachuk O.V."/>
            <person name="Novikov A."/>
            <person name="Grabovich M.Y."/>
        </authorList>
    </citation>
    <scope>NUCLEOTIDE SEQUENCE</scope>
    <source>
        <strain evidence="12">A1</strain>
    </source>
</reference>
<dbReference type="GO" id="GO:0008616">
    <property type="term" value="P:tRNA queuosine(34) biosynthetic process"/>
    <property type="evidence" value="ECO:0007669"/>
    <property type="project" value="UniProtKB-UniRule"/>
</dbReference>
<sequence>MKKAVVLLSGGMDSATVLAMAIAQGYACYALSFRYGQRHTAELQAALEQAQRQGAVRHEIIDLDLSRFGGSALTDDRIEVPTSPTQGIPVTYVPARNTVFLSIALGWAEVLGAQAIFIGVNAVDYSGYPDCRPEFIAAFQTMANLATKTGVEGAPITLHTPLIALTKADIIREGIRLGVDYSATVTCYAANAQGEACGECDACRLRSKGFEEAELADNTRYVA</sequence>
<organism evidence="12 13">
    <name type="scientific">Thiothrix unzii</name>
    <dbReference type="NCBI Taxonomy" id="111769"/>
    <lineage>
        <taxon>Bacteria</taxon>
        <taxon>Pseudomonadati</taxon>
        <taxon>Pseudomonadota</taxon>
        <taxon>Gammaproteobacteria</taxon>
        <taxon>Thiotrichales</taxon>
        <taxon>Thiotrichaceae</taxon>
        <taxon>Thiothrix</taxon>
    </lineage>
</organism>
<comment type="catalytic activity">
    <reaction evidence="10 11">
        <text>7-carboxy-7-carbaguanine + NH4(+) + 2 ATP = 7-cyano-7-carbaguanine + 2 AMP + 2 diphosphate + 2 H(+)</text>
        <dbReference type="Rhea" id="RHEA:27982"/>
        <dbReference type="ChEBI" id="CHEBI:15378"/>
        <dbReference type="ChEBI" id="CHEBI:28938"/>
        <dbReference type="ChEBI" id="CHEBI:30616"/>
        <dbReference type="ChEBI" id="CHEBI:33019"/>
        <dbReference type="ChEBI" id="CHEBI:45075"/>
        <dbReference type="ChEBI" id="CHEBI:61036"/>
        <dbReference type="ChEBI" id="CHEBI:456215"/>
        <dbReference type="EC" id="6.3.4.20"/>
    </reaction>
</comment>
<comment type="similarity">
    <text evidence="8 11">Belongs to the QueC family.</text>
</comment>
<evidence type="ECO:0000256" key="4">
    <source>
        <dbReference type="ARBA" id="ARBA00022741"/>
    </source>
</evidence>
<evidence type="ECO:0000256" key="10">
    <source>
        <dbReference type="ARBA" id="ARBA00047890"/>
    </source>
</evidence>
<dbReference type="PIRSF" id="PIRSF006293">
    <property type="entry name" value="ExsB"/>
    <property type="match status" value="1"/>
</dbReference>
<dbReference type="InterPro" id="IPR018317">
    <property type="entry name" value="QueC"/>
</dbReference>
<proteinExistence type="inferred from homology"/>
<dbReference type="RefSeq" id="WP_210219263.1">
    <property type="nucleotide sequence ID" value="NZ_CP072793.1"/>
</dbReference>
<evidence type="ECO:0000256" key="5">
    <source>
        <dbReference type="ARBA" id="ARBA00022785"/>
    </source>
</evidence>
<keyword evidence="2 11" id="KW-0436">Ligase</keyword>